<dbReference type="EMBL" id="FRBC01000038">
    <property type="protein sequence ID" value="SHL06345.1"/>
    <property type="molecule type" value="Genomic_DNA"/>
</dbReference>
<sequence length="58" mass="6392">MLINLRDMLTLAEEKNCAIGSFNVYNVESLQAVLKAAKNKAAPVIVSLAKDRRLMVLC</sequence>
<dbReference type="Proteomes" id="UP000184263">
    <property type="component" value="Unassembled WGS sequence"/>
</dbReference>
<proteinExistence type="predicted"/>
<dbReference type="SUPFAM" id="SSF51569">
    <property type="entry name" value="Aldolase"/>
    <property type="match status" value="1"/>
</dbReference>
<accession>A0A1M6XKJ8</accession>
<dbReference type="Gene3D" id="3.20.20.70">
    <property type="entry name" value="Aldolase class I"/>
    <property type="match status" value="1"/>
</dbReference>
<gene>
    <name evidence="2" type="ORF">SAMN05216582_13812</name>
</gene>
<evidence type="ECO:0000256" key="1">
    <source>
        <dbReference type="ARBA" id="ARBA00001947"/>
    </source>
</evidence>
<name>A0A1M6XKJ8_SELRU</name>
<dbReference type="InterPro" id="IPR013785">
    <property type="entry name" value="Aldolase_TIM"/>
</dbReference>
<evidence type="ECO:0000313" key="3">
    <source>
        <dbReference type="Proteomes" id="UP000184263"/>
    </source>
</evidence>
<dbReference type="GO" id="GO:0005975">
    <property type="term" value="P:carbohydrate metabolic process"/>
    <property type="evidence" value="ECO:0007669"/>
    <property type="project" value="InterPro"/>
</dbReference>
<dbReference type="GO" id="GO:0016832">
    <property type="term" value="F:aldehyde-lyase activity"/>
    <property type="evidence" value="ECO:0007669"/>
    <property type="project" value="InterPro"/>
</dbReference>
<organism evidence="2 3">
    <name type="scientific">Selenomonas ruminantium</name>
    <dbReference type="NCBI Taxonomy" id="971"/>
    <lineage>
        <taxon>Bacteria</taxon>
        <taxon>Bacillati</taxon>
        <taxon>Bacillota</taxon>
        <taxon>Negativicutes</taxon>
        <taxon>Selenomonadales</taxon>
        <taxon>Selenomonadaceae</taxon>
        <taxon>Selenomonas</taxon>
    </lineage>
</organism>
<dbReference type="RefSeq" id="WP_081372022.1">
    <property type="nucleotide sequence ID" value="NZ_FRBC01000038.1"/>
</dbReference>
<dbReference type="Pfam" id="PF01116">
    <property type="entry name" value="F_bP_aldolase"/>
    <property type="match status" value="1"/>
</dbReference>
<dbReference type="InterPro" id="IPR000771">
    <property type="entry name" value="FBA_II"/>
</dbReference>
<comment type="cofactor">
    <cofactor evidence="1">
        <name>Zn(2+)</name>
        <dbReference type="ChEBI" id="CHEBI:29105"/>
    </cofactor>
</comment>
<evidence type="ECO:0000313" key="2">
    <source>
        <dbReference type="EMBL" id="SHL06345.1"/>
    </source>
</evidence>
<protein>
    <submittedName>
        <fullName evidence="2">Fructose-bisphosphate aldolase, class II</fullName>
    </submittedName>
</protein>
<dbReference type="GO" id="GO:0008270">
    <property type="term" value="F:zinc ion binding"/>
    <property type="evidence" value="ECO:0007669"/>
    <property type="project" value="InterPro"/>
</dbReference>
<reference evidence="2 3" key="1">
    <citation type="submission" date="2016-11" db="EMBL/GenBank/DDBJ databases">
        <authorList>
            <person name="Jaros S."/>
            <person name="Januszkiewicz K."/>
            <person name="Wedrychowicz H."/>
        </authorList>
    </citation>
    <scope>NUCLEOTIDE SEQUENCE [LARGE SCALE GENOMIC DNA]</scope>
    <source>
        <strain evidence="2 3">HD4</strain>
    </source>
</reference>
<dbReference type="AlphaFoldDB" id="A0A1M6XKJ8"/>